<evidence type="ECO:0000313" key="4">
    <source>
        <dbReference type="Proteomes" id="UP000261212"/>
    </source>
</evidence>
<comment type="caution">
    <text evidence="3">The sequence shown here is derived from an EMBL/GenBank/DDBJ whole genome shotgun (WGS) entry which is preliminary data.</text>
</comment>
<dbReference type="Gene3D" id="2.60.40.10">
    <property type="entry name" value="Immunoglobulins"/>
    <property type="match status" value="1"/>
</dbReference>
<dbReference type="EMBL" id="QUSM01000007">
    <property type="protein sequence ID" value="RGD73174.1"/>
    <property type="molecule type" value="Genomic_DNA"/>
</dbReference>
<protein>
    <submittedName>
        <fullName evidence="3">DUF5011 domain-containing protein</fullName>
    </submittedName>
</protein>
<dbReference type="RefSeq" id="WP_117532694.1">
    <property type="nucleotide sequence ID" value="NZ_QUSM01000007.1"/>
</dbReference>
<dbReference type="Proteomes" id="UP000261212">
    <property type="component" value="Unassembled WGS sequence"/>
</dbReference>
<evidence type="ECO:0000313" key="3">
    <source>
        <dbReference type="EMBL" id="RGD73174.1"/>
    </source>
</evidence>
<reference evidence="3 4" key="1">
    <citation type="submission" date="2018-08" db="EMBL/GenBank/DDBJ databases">
        <title>A genome reference for cultivated species of the human gut microbiota.</title>
        <authorList>
            <person name="Zou Y."/>
            <person name="Xue W."/>
            <person name="Luo G."/>
        </authorList>
    </citation>
    <scope>NUCLEOTIDE SEQUENCE [LARGE SCALE GENOMIC DNA]</scope>
    <source>
        <strain evidence="3 4">AM25-6</strain>
    </source>
</reference>
<dbReference type="Pfam" id="PF16403">
    <property type="entry name" value="Bact_surface_Ig-like"/>
    <property type="match status" value="1"/>
</dbReference>
<keyword evidence="1" id="KW-0472">Membrane</keyword>
<accession>A0A3E3DV68</accession>
<dbReference type="AlphaFoldDB" id="A0A3E3DV68"/>
<feature type="domain" description="Pesticidal crystal protein Cry22Aa Ig-like" evidence="2">
    <location>
        <begin position="135"/>
        <end position="186"/>
    </location>
</feature>
<keyword evidence="1" id="KW-1133">Transmembrane helix</keyword>
<sequence>MDIKDFMNNNKKLIIGIVIICFVLLIFIGFKKDGKEKISIVSKDIEAGKNIDVSEFVKLKDKYKDTYVIEPLNKKVNCLEVGKKTISYILREKGSTDKEEVKVDFNVVDTTPPVIKELDILSVPFKSKFNITKFIEAQDNIDGKLSEDKIKVEGNVDTAKIGKYNIKVTAEDSSGNKAIKDMEIKVIRPYIAIEKIKGLEGKYINKGKNLVLSFYDNYGRASYSFGETGDSLNYSGHVSSMQKKGNEIRLLVSYDTSDWQNGEKPDYEFAEMKLYRIGNDLRLQSFLDYKNIDLSYAGKSWNDVKNSFNIN</sequence>
<organism evidence="3 4">
    <name type="scientific">Anaerofustis stercorihominis</name>
    <dbReference type="NCBI Taxonomy" id="214853"/>
    <lineage>
        <taxon>Bacteria</taxon>
        <taxon>Bacillati</taxon>
        <taxon>Bacillota</taxon>
        <taxon>Clostridia</taxon>
        <taxon>Eubacteriales</taxon>
        <taxon>Eubacteriaceae</taxon>
        <taxon>Anaerofustis</taxon>
    </lineage>
</organism>
<gene>
    <name evidence="3" type="ORF">DW687_10550</name>
</gene>
<name>A0A3E3DV68_9FIRM</name>
<evidence type="ECO:0000259" key="2">
    <source>
        <dbReference type="Pfam" id="PF16403"/>
    </source>
</evidence>
<evidence type="ECO:0000256" key="1">
    <source>
        <dbReference type="SAM" id="Phobius"/>
    </source>
</evidence>
<dbReference type="InterPro" id="IPR032179">
    <property type="entry name" value="Cry22Aa_Ig-like"/>
</dbReference>
<dbReference type="InterPro" id="IPR013783">
    <property type="entry name" value="Ig-like_fold"/>
</dbReference>
<feature type="transmembrane region" description="Helical" evidence="1">
    <location>
        <begin position="12"/>
        <end position="30"/>
    </location>
</feature>
<keyword evidence="1" id="KW-0812">Transmembrane</keyword>
<proteinExistence type="predicted"/>